<sequence length="80" mass="8940">MDGYRVGEISATGFTSWLASMHAYTCGAVIGLDGWCPGRWQGLIHAEASRVGSGSKQQQRGRRSPTSVRLQFWRKKKLRD</sequence>
<dbReference type="EMBL" id="AP006464">
    <property type="protein sequence ID" value="BAD34399.1"/>
    <property type="molecule type" value="Genomic_DNA"/>
</dbReference>
<evidence type="ECO:0000313" key="4">
    <source>
        <dbReference type="Proteomes" id="UP000000763"/>
    </source>
</evidence>
<accession>Q69J03</accession>
<reference evidence="3" key="2">
    <citation type="submission" date="2003-05" db="EMBL/GenBank/DDBJ databases">
        <title>Oryza sativa nipponbare(GA3) genomic DNA, chromosome 9, BAC clone:B1054C11.</title>
        <authorList>
            <person name="Sasaki T."/>
            <person name="Matsumoto T."/>
            <person name="Katayose Y."/>
        </authorList>
    </citation>
    <scope>NUCLEOTIDE SEQUENCE</scope>
</reference>
<feature type="compositionally biased region" description="Polar residues" evidence="1">
    <location>
        <begin position="52"/>
        <end position="69"/>
    </location>
</feature>
<dbReference type="AlphaFoldDB" id="Q69J03"/>
<reference evidence="4" key="3">
    <citation type="journal article" date="2005" name="Nature">
        <title>The map-based sequence of the rice genome.</title>
        <authorList>
            <consortium name="International rice genome sequencing project (IRGSP)"/>
            <person name="Matsumoto T."/>
            <person name="Wu J."/>
            <person name="Kanamori H."/>
            <person name="Katayose Y."/>
            <person name="Fujisawa M."/>
            <person name="Namiki N."/>
            <person name="Mizuno H."/>
            <person name="Yamamoto K."/>
            <person name="Antonio B.A."/>
            <person name="Baba T."/>
            <person name="Sakata K."/>
            <person name="Nagamura Y."/>
            <person name="Aoki H."/>
            <person name="Arikawa K."/>
            <person name="Arita K."/>
            <person name="Bito T."/>
            <person name="Chiden Y."/>
            <person name="Fujitsuka N."/>
            <person name="Fukunaka R."/>
            <person name="Hamada M."/>
            <person name="Harada C."/>
            <person name="Hayashi A."/>
            <person name="Hijishita S."/>
            <person name="Honda M."/>
            <person name="Hosokawa S."/>
            <person name="Ichikawa Y."/>
            <person name="Idonuma A."/>
            <person name="Iijima M."/>
            <person name="Ikeda M."/>
            <person name="Ikeno M."/>
            <person name="Ito K."/>
            <person name="Ito S."/>
            <person name="Ito T."/>
            <person name="Ito Y."/>
            <person name="Ito Y."/>
            <person name="Iwabuchi A."/>
            <person name="Kamiya K."/>
            <person name="Karasawa W."/>
            <person name="Kurita K."/>
            <person name="Katagiri S."/>
            <person name="Kikuta A."/>
            <person name="Kobayashi H."/>
            <person name="Kobayashi N."/>
            <person name="Machita K."/>
            <person name="Maehara T."/>
            <person name="Masukawa M."/>
            <person name="Mizubayashi T."/>
            <person name="Mukai Y."/>
            <person name="Nagasaki H."/>
            <person name="Nagata Y."/>
            <person name="Naito S."/>
            <person name="Nakashima M."/>
            <person name="Nakama Y."/>
            <person name="Nakamichi Y."/>
            <person name="Nakamura M."/>
            <person name="Meguro A."/>
            <person name="Negishi M."/>
            <person name="Ohta I."/>
            <person name="Ohta T."/>
            <person name="Okamoto M."/>
            <person name="Ono N."/>
            <person name="Saji S."/>
            <person name="Sakaguchi M."/>
            <person name="Sakai K."/>
            <person name="Shibata M."/>
            <person name="Shimokawa T."/>
            <person name="Song J."/>
            <person name="Takazaki Y."/>
            <person name="Terasawa K."/>
            <person name="Tsugane M."/>
            <person name="Tsuji K."/>
            <person name="Ueda S."/>
            <person name="Waki K."/>
            <person name="Yamagata H."/>
            <person name="Yamamoto M."/>
            <person name="Yamamoto S."/>
            <person name="Yamane H."/>
            <person name="Yoshiki S."/>
            <person name="Yoshihara R."/>
            <person name="Yukawa K."/>
            <person name="Zhong H."/>
            <person name="Yano M."/>
            <person name="Yuan Q."/>
            <person name="Ouyang S."/>
            <person name="Liu J."/>
            <person name="Jones K.M."/>
            <person name="Gansberger K."/>
            <person name="Moffat K."/>
            <person name="Hill J."/>
            <person name="Bera J."/>
            <person name="Fadrosh D."/>
            <person name="Jin S."/>
            <person name="Johri S."/>
            <person name="Kim M."/>
            <person name="Overton L."/>
            <person name="Reardon M."/>
            <person name="Tsitrin T."/>
            <person name="Vuong H."/>
            <person name="Weaver B."/>
            <person name="Ciecko A."/>
            <person name="Tallon L."/>
            <person name="Jackson J."/>
            <person name="Pai G."/>
            <person name="Aken S.V."/>
            <person name="Utterback T."/>
            <person name="Reidmuller S."/>
            <person name="Feldblyum T."/>
            <person name="Hsiao J."/>
            <person name="Zismann V."/>
            <person name="Iobst S."/>
            <person name="de Vazeille A.R."/>
            <person name="Buell C.R."/>
            <person name="Ying K."/>
            <person name="Li Y."/>
            <person name="Lu T."/>
            <person name="Huang Y."/>
            <person name="Zhao Q."/>
            <person name="Feng Q."/>
            <person name="Zhang L."/>
            <person name="Zhu J."/>
            <person name="Weng Q."/>
            <person name="Mu J."/>
            <person name="Lu Y."/>
            <person name="Fan D."/>
            <person name="Liu Y."/>
            <person name="Guan J."/>
            <person name="Zhang Y."/>
            <person name="Yu S."/>
            <person name="Liu X."/>
            <person name="Zhang Y."/>
            <person name="Hong G."/>
            <person name="Han B."/>
            <person name="Choisne N."/>
            <person name="Demange N."/>
            <person name="Orjeda G."/>
            <person name="Samain S."/>
            <person name="Cattolico L."/>
            <person name="Pelletier E."/>
            <person name="Couloux A."/>
            <person name="Segurens B."/>
            <person name="Wincker P."/>
            <person name="D'Hont A."/>
            <person name="Scarpelli C."/>
            <person name="Weissenbach J."/>
            <person name="Salanoubat M."/>
            <person name="Quetier F."/>
            <person name="Yu Y."/>
            <person name="Kim H.R."/>
            <person name="Rambo T."/>
            <person name="Currie J."/>
            <person name="Collura K."/>
            <person name="Luo M."/>
            <person name="Yang T."/>
            <person name="Ammiraju J.S.S."/>
            <person name="Engler F."/>
            <person name="Soderlund C."/>
            <person name="Wing R.A."/>
            <person name="Palmer L.E."/>
            <person name="de la Bastide M."/>
            <person name="Spiegel L."/>
            <person name="Nascimento L."/>
            <person name="Zutavern T."/>
            <person name="O'Shaughnessy A."/>
            <person name="Dike S."/>
            <person name="Dedhia N."/>
            <person name="Preston R."/>
            <person name="Balija V."/>
            <person name="McCombie W.R."/>
            <person name="Chow T."/>
            <person name="Chen H."/>
            <person name="Chung M."/>
            <person name="Chen C."/>
            <person name="Shaw J."/>
            <person name="Wu H."/>
            <person name="Hsiao K."/>
            <person name="Chao Y."/>
            <person name="Chu M."/>
            <person name="Cheng C."/>
            <person name="Hour A."/>
            <person name="Lee P."/>
            <person name="Lin S."/>
            <person name="Lin Y."/>
            <person name="Liou J."/>
            <person name="Liu S."/>
            <person name="Hsing Y."/>
            <person name="Raghuvanshi S."/>
            <person name="Mohanty A."/>
            <person name="Bharti A.K."/>
            <person name="Gaur A."/>
            <person name="Gupta V."/>
            <person name="Kumar D."/>
            <person name="Ravi V."/>
            <person name="Vij S."/>
            <person name="Kapur A."/>
            <person name="Khurana P."/>
            <person name="Khurana P."/>
            <person name="Khurana J.P."/>
            <person name="Tyagi A.K."/>
            <person name="Gaikwad K."/>
            <person name="Singh A."/>
            <person name="Dalal V."/>
            <person name="Srivastava S."/>
            <person name="Dixit A."/>
            <person name="Pal A.K."/>
            <person name="Ghazi I.A."/>
            <person name="Yadav M."/>
            <person name="Pandit A."/>
            <person name="Bhargava A."/>
            <person name="Sureshbabu K."/>
            <person name="Batra K."/>
            <person name="Sharma T.R."/>
            <person name="Mohapatra T."/>
            <person name="Singh N.K."/>
            <person name="Messing J."/>
            <person name="Nelson A.B."/>
            <person name="Fuks G."/>
            <person name="Kavchok S."/>
            <person name="Keizer G."/>
            <person name="Linton E."/>
            <person name="Llaca V."/>
            <person name="Song R."/>
            <person name="Tanyolac B."/>
            <person name="Young S."/>
            <person name="Ho-Il K."/>
            <person name="Hahn J.H."/>
            <person name="Sangsakoo G."/>
            <person name="Vanavichit A."/>
            <person name="de Mattos Luiz.A.T."/>
            <person name="Zimmer P.D."/>
            <person name="Malone G."/>
            <person name="Dellagostin O."/>
            <person name="de Oliveira A.C."/>
            <person name="Bevan M."/>
            <person name="Bancroft I."/>
            <person name="Minx P."/>
            <person name="Cordum H."/>
            <person name="Wilson R."/>
            <person name="Cheng Z."/>
            <person name="Jin W."/>
            <person name="Jiang J."/>
            <person name="Leong S.A."/>
            <person name="Iwama H."/>
            <person name="Gojobori T."/>
            <person name="Itoh T."/>
            <person name="Niimura Y."/>
            <person name="Fujii Y."/>
            <person name="Habara T."/>
            <person name="Sakai H."/>
            <person name="Sato Y."/>
            <person name="Wilson G."/>
            <person name="Kumar K."/>
            <person name="McCouch S."/>
            <person name="Juretic N."/>
            <person name="Hoen D."/>
            <person name="Wright S."/>
            <person name="Bruskiewich R."/>
            <person name="Bureau T."/>
            <person name="Miyao A."/>
            <person name="Hirochika H."/>
            <person name="Nishikawa T."/>
            <person name="Kadowaki K."/>
            <person name="Sugiura M."/>
            <person name="Burr B."/>
            <person name="Sasaki T."/>
        </authorList>
    </citation>
    <scope>NUCLEOTIDE SEQUENCE [LARGE SCALE GENOMIC DNA]</scope>
    <source>
        <strain evidence="4">cv. Nipponbare</strain>
    </source>
</reference>
<protein>
    <submittedName>
        <fullName evidence="3">Uncharacterized protein</fullName>
    </submittedName>
</protein>
<gene>
    <name evidence="2" type="ORF">B1043F11.23</name>
    <name evidence="3" type="ORF">B1054C11.43</name>
</gene>
<proteinExistence type="predicted"/>
<feature type="region of interest" description="Disordered" evidence="1">
    <location>
        <begin position="49"/>
        <end position="80"/>
    </location>
</feature>
<reference evidence="4" key="4">
    <citation type="journal article" date="2008" name="Nucleic Acids Res.">
        <title>The rice annotation project database (RAP-DB): 2008 update.</title>
        <authorList>
            <consortium name="The rice annotation project (RAP)"/>
        </authorList>
    </citation>
    <scope>GENOME REANNOTATION</scope>
    <source>
        <strain evidence="4">cv. Nipponbare</strain>
    </source>
</reference>
<name>Q69J03_ORYSJ</name>
<evidence type="ECO:0000313" key="2">
    <source>
        <dbReference type="EMBL" id="BAD34315.1"/>
    </source>
</evidence>
<dbReference type="EMBL" id="AP006156">
    <property type="protein sequence ID" value="BAD34315.1"/>
    <property type="molecule type" value="Genomic_DNA"/>
</dbReference>
<dbReference type="Proteomes" id="UP000000763">
    <property type="component" value="Chromosome 9"/>
</dbReference>
<evidence type="ECO:0000313" key="3">
    <source>
        <dbReference type="EMBL" id="BAD34399.1"/>
    </source>
</evidence>
<reference evidence="2" key="1">
    <citation type="submission" date="2003-01" db="EMBL/GenBank/DDBJ databases">
        <title>Oryza sativa nipponbare(GA3) genomic DNA, chromosome 9, BAC clone:B1043F11.</title>
        <authorList>
            <person name="Sasaki T."/>
            <person name="Matsumoto T."/>
            <person name="Katayose Y."/>
        </authorList>
    </citation>
    <scope>NUCLEOTIDE SEQUENCE</scope>
</reference>
<evidence type="ECO:0000256" key="1">
    <source>
        <dbReference type="SAM" id="MobiDB-lite"/>
    </source>
</evidence>
<organism evidence="3 4">
    <name type="scientific">Oryza sativa subsp. japonica</name>
    <name type="common">Rice</name>
    <dbReference type="NCBI Taxonomy" id="39947"/>
    <lineage>
        <taxon>Eukaryota</taxon>
        <taxon>Viridiplantae</taxon>
        <taxon>Streptophyta</taxon>
        <taxon>Embryophyta</taxon>
        <taxon>Tracheophyta</taxon>
        <taxon>Spermatophyta</taxon>
        <taxon>Magnoliopsida</taxon>
        <taxon>Liliopsida</taxon>
        <taxon>Poales</taxon>
        <taxon>Poaceae</taxon>
        <taxon>BOP clade</taxon>
        <taxon>Oryzoideae</taxon>
        <taxon>Oryzeae</taxon>
        <taxon>Oryzinae</taxon>
        <taxon>Oryza</taxon>
        <taxon>Oryza sativa</taxon>
    </lineage>
</organism>